<dbReference type="AlphaFoldDB" id="A0A4U6V261"/>
<dbReference type="PANTHER" id="PTHR33075:SF7">
    <property type="entry name" value="OS02G0303350 PROTEIN"/>
    <property type="match status" value="1"/>
</dbReference>
<organism evidence="1 2">
    <name type="scientific">Setaria viridis</name>
    <name type="common">Green bristlegrass</name>
    <name type="synonym">Setaria italica subsp. viridis</name>
    <dbReference type="NCBI Taxonomy" id="4556"/>
    <lineage>
        <taxon>Eukaryota</taxon>
        <taxon>Viridiplantae</taxon>
        <taxon>Streptophyta</taxon>
        <taxon>Embryophyta</taxon>
        <taxon>Tracheophyta</taxon>
        <taxon>Spermatophyta</taxon>
        <taxon>Magnoliopsida</taxon>
        <taxon>Liliopsida</taxon>
        <taxon>Poales</taxon>
        <taxon>Poaceae</taxon>
        <taxon>PACMAD clade</taxon>
        <taxon>Panicoideae</taxon>
        <taxon>Panicodae</taxon>
        <taxon>Paniceae</taxon>
        <taxon>Cenchrinae</taxon>
        <taxon>Setaria</taxon>
    </lineage>
</organism>
<dbReference type="PANTHER" id="PTHR33075">
    <property type="entry name" value="OS02G0499800 PROTEIN"/>
    <property type="match status" value="1"/>
</dbReference>
<accession>A0A4U6V261</accession>
<dbReference type="EMBL" id="CM016555">
    <property type="protein sequence ID" value="TKW20819.1"/>
    <property type="molecule type" value="Genomic_DNA"/>
</dbReference>
<evidence type="ECO:0000313" key="2">
    <source>
        <dbReference type="Proteomes" id="UP000298652"/>
    </source>
</evidence>
<dbReference type="Gramene" id="TKW20819">
    <property type="protein sequence ID" value="TKW20819"/>
    <property type="gene ID" value="SEVIR_4G113900v2"/>
</dbReference>
<evidence type="ECO:0000313" key="1">
    <source>
        <dbReference type="EMBL" id="TKW20819.1"/>
    </source>
</evidence>
<protein>
    <submittedName>
        <fullName evidence="1">Uncharacterized protein</fullName>
    </submittedName>
</protein>
<gene>
    <name evidence="1" type="ORF">SEVIR_4G113900v2</name>
</gene>
<reference evidence="1" key="1">
    <citation type="submission" date="2019-03" db="EMBL/GenBank/DDBJ databases">
        <title>WGS assembly of Setaria viridis.</title>
        <authorList>
            <person name="Huang P."/>
            <person name="Jenkins J."/>
            <person name="Grimwood J."/>
            <person name="Barry K."/>
            <person name="Healey A."/>
            <person name="Mamidi S."/>
            <person name="Sreedasyam A."/>
            <person name="Shu S."/>
            <person name="Feldman M."/>
            <person name="Wu J."/>
            <person name="Yu Y."/>
            <person name="Chen C."/>
            <person name="Johnson J."/>
            <person name="Rokhsar D."/>
            <person name="Baxter I."/>
            <person name="Schmutz J."/>
            <person name="Brutnell T."/>
            <person name="Kellogg E."/>
        </authorList>
    </citation>
    <scope>NUCLEOTIDE SEQUENCE [LARGE SCALE GENOMIC DNA]</scope>
</reference>
<proteinExistence type="predicted"/>
<sequence length="441" mass="49716">MAFLNIDPETLMLAGFERVLVQGRQQFARVVTPRTRPNNEDLTILTISNVPPREIPFGELRHRILEFLVDEYGLGVEDPIKSFGRLILWQCDNVLARIIIKARVTDLVDVPHYLILLEGDDFEGVSLTVQCEIIQQNLLGGMLQDEDIPPGGFEDEEVFGVQEDEVQLDKLDPHLNLSLPLQPSSSSNMDNPLLLSNKKQFKMKKRTTSQRPMLSKLSWLYLHWSNQFRDLKNLCNSPMMEVDQAMVPADPPQPQDQPDQEILGHNVNVNMDLFIMTQGDPGLNDFFGKLVRPTTPKPNLYRLWAKHFSLVGCLEQVSFLSSQALKAMLSCSSPSSLMSFTLPPQCPADVEVSCTNQQESMDSSPLLKDSAEESEEAIPIRKVRIRRSPIFTLEVESAVRRSLRIKDRNVGFKQSGCFDRNCFGCTINPPAIFASSMKALG</sequence>
<keyword evidence="2" id="KW-1185">Reference proteome</keyword>
<name>A0A4U6V261_SETVI</name>
<dbReference type="Proteomes" id="UP000298652">
    <property type="component" value="Chromosome 4"/>
</dbReference>